<dbReference type="AlphaFoldDB" id="A0A926HMU8"/>
<feature type="domain" description="Stress-response A/B barrel" evidence="1">
    <location>
        <begin position="2"/>
        <end position="99"/>
    </location>
</feature>
<evidence type="ECO:0000313" key="2">
    <source>
        <dbReference type="EMBL" id="MBC8533522.1"/>
    </source>
</evidence>
<gene>
    <name evidence="2" type="ORF">IAG03_05790</name>
</gene>
<dbReference type="PROSITE" id="PS51502">
    <property type="entry name" value="S_R_A_B_BARREL"/>
    <property type="match status" value="1"/>
</dbReference>
<dbReference type="EMBL" id="JACRSN010000007">
    <property type="protein sequence ID" value="MBC8533522.1"/>
    <property type="molecule type" value="Genomic_DNA"/>
</dbReference>
<sequence length="102" mass="11666">MLRHVVMFQFKEEAGGRTKAENVAITKAMLEALPQKIDWIRASTVAVNAPDADGKNYDLILISDFDSMEDYLRYKVHPDHVAVGTFMRPVRISRASVDFYFE</sequence>
<dbReference type="Gene3D" id="3.30.70.100">
    <property type="match status" value="1"/>
</dbReference>
<dbReference type="PANTHER" id="PTHR37832:SF1">
    <property type="entry name" value="STRESS-RESPONSE A_B BARREL DOMAIN-CONTAINING PROTEIN"/>
    <property type="match status" value="1"/>
</dbReference>
<organism evidence="2 3">
    <name type="scientific">Yeguia hominis</name>
    <dbReference type="NCBI Taxonomy" id="2763662"/>
    <lineage>
        <taxon>Bacteria</taxon>
        <taxon>Bacillati</taxon>
        <taxon>Bacillota</taxon>
        <taxon>Clostridia</taxon>
        <taxon>Eubacteriales</taxon>
        <taxon>Yeguiaceae</taxon>
        <taxon>Yeguia</taxon>
    </lineage>
</organism>
<evidence type="ECO:0000313" key="3">
    <source>
        <dbReference type="Proteomes" id="UP000651482"/>
    </source>
</evidence>
<dbReference type="Proteomes" id="UP000651482">
    <property type="component" value="Unassembled WGS sequence"/>
</dbReference>
<dbReference type="RefSeq" id="WP_249318963.1">
    <property type="nucleotide sequence ID" value="NZ_JACRSN010000007.1"/>
</dbReference>
<accession>A0A926HMU8</accession>
<comment type="caution">
    <text evidence="2">The sequence shown here is derived from an EMBL/GenBank/DDBJ whole genome shotgun (WGS) entry which is preliminary data.</text>
</comment>
<dbReference type="InterPro" id="IPR011008">
    <property type="entry name" value="Dimeric_a/b-barrel"/>
</dbReference>
<dbReference type="SUPFAM" id="SSF54909">
    <property type="entry name" value="Dimeric alpha+beta barrel"/>
    <property type="match status" value="1"/>
</dbReference>
<dbReference type="InterPro" id="IPR013097">
    <property type="entry name" value="Dabb"/>
</dbReference>
<name>A0A926HMU8_9FIRM</name>
<dbReference type="PANTHER" id="PTHR37832">
    <property type="entry name" value="BLL2683 PROTEIN"/>
    <property type="match status" value="1"/>
</dbReference>
<evidence type="ECO:0000259" key="1">
    <source>
        <dbReference type="PROSITE" id="PS51502"/>
    </source>
</evidence>
<dbReference type="Pfam" id="PF07876">
    <property type="entry name" value="Dabb"/>
    <property type="match status" value="1"/>
</dbReference>
<keyword evidence="3" id="KW-1185">Reference proteome</keyword>
<protein>
    <submittedName>
        <fullName evidence="2">Dabb family protein</fullName>
    </submittedName>
</protein>
<proteinExistence type="predicted"/>
<reference evidence="2" key="1">
    <citation type="submission" date="2020-08" db="EMBL/GenBank/DDBJ databases">
        <title>Genome public.</title>
        <authorList>
            <person name="Liu C."/>
            <person name="Sun Q."/>
        </authorList>
    </citation>
    <scope>NUCLEOTIDE SEQUENCE</scope>
    <source>
        <strain evidence="2">NSJ-40</strain>
    </source>
</reference>
<dbReference type="SMART" id="SM00886">
    <property type="entry name" value="Dabb"/>
    <property type="match status" value="1"/>
</dbReference>